<evidence type="ECO:0000259" key="3">
    <source>
        <dbReference type="Pfam" id="PF22725"/>
    </source>
</evidence>
<dbReference type="Proteomes" id="UP000029964">
    <property type="component" value="Unassembled WGS sequence"/>
</dbReference>
<dbReference type="Gene3D" id="3.30.360.10">
    <property type="entry name" value="Dihydrodipicolinate Reductase, domain 2"/>
    <property type="match status" value="1"/>
</dbReference>
<evidence type="ECO:0000313" key="4">
    <source>
        <dbReference type="EMBL" id="KFH44383.1"/>
    </source>
</evidence>
<dbReference type="GO" id="GO:0000166">
    <property type="term" value="F:nucleotide binding"/>
    <property type="evidence" value="ECO:0007669"/>
    <property type="project" value="InterPro"/>
</dbReference>
<dbReference type="InterPro" id="IPR000683">
    <property type="entry name" value="Gfo/Idh/MocA-like_OxRdtase_N"/>
</dbReference>
<evidence type="ECO:0000259" key="2">
    <source>
        <dbReference type="Pfam" id="PF01408"/>
    </source>
</evidence>
<dbReference type="GO" id="GO:0005737">
    <property type="term" value="C:cytoplasm"/>
    <property type="evidence" value="ECO:0007669"/>
    <property type="project" value="TreeGrafter"/>
</dbReference>
<dbReference type="GO" id="GO:0006740">
    <property type="term" value="P:NADPH regeneration"/>
    <property type="evidence" value="ECO:0007669"/>
    <property type="project" value="TreeGrafter"/>
</dbReference>
<protein>
    <recommendedName>
        <fullName evidence="6">Oxidoreductase-like protein</fullName>
    </recommendedName>
</protein>
<proteinExistence type="inferred from homology"/>
<keyword evidence="5" id="KW-1185">Reference proteome</keyword>
<feature type="domain" description="Gfo/Idh/MocA-like oxidoreductase N-terminal" evidence="2">
    <location>
        <begin position="5"/>
        <end position="121"/>
    </location>
</feature>
<dbReference type="HOGENOM" id="CLU_023194_3_1_1"/>
<gene>
    <name evidence="4" type="ORF">ACRE_048520</name>
</gene>
<dbReference type="Pfam" id="PF01408">
    <property type="entry name" value="GFO_IDH_MocA"/>
    <property type="match status" value="1"/>
</dbReference>
<dbReference type="GO" id="GO:0016491">
    <property type="term" value="F:oxidoreductase activity"/>
    <property type="evidence" value="ECO:0007669"/>
    <property type="project" value="TreeGrafter"/>
</dbReference>
<feature type="domain" description="GFO/IDH/MocA-like oxidoreductase" evidence="3">
    <location>
        <begin position="153"/>
        <end position="268"/>
    </location>
</feature>
<dbReference type="Gene3D" id="3.40.50.720">
    <property type="entry name" value="NAD(P)-binding Rossmann-like Domain"/>
    <property type="match status" value="1"/>
</dbReference>
<evidence type="ECO:0000256" key="1">
    <source>
        <dbReference type="ARBA" id="ARBA00010928"/>
    </source>
</evidence>
<dbReference type="OrthoDB" id="64915at2759"/>
<dbReference type="InterPro" id="IPR036291">
    <property type="entry name" value="NAD(P)-bd_dom_sf"/>
</dbReference>
<comment type="similarity">
    <text evidence="1">Belongs to the Gfo/Idh/MocA family.</text>
</comment>
<reference evidence="5" key="1">
    <citation type="journal article" date="2014" name="Genome Announc.">
        <title>Genome sequence and annotation of Acremonium chrysogenum, producer of the beta-lactam antibiotic cephalosporin C.</title>
        <authorList>
            <person name="Terfehr D."/>
            <person name="Dahlmann T.A."/>
            <person name="Specht T."/>
            <person name="Zadra I."/>
            <person name="Kuernsteiner H."/>
            <person name="Kueck U."/>
        </authorList>
    </citation>
    <scope>NUCLEOTIDE SEQUENCE [LARGE SCALE GENOMIC DNA]</scope>
    <source>
        <strain evidence="5">ATCC 11550 / CBS 779.69 / DSM 880 / IAM 14645 / JCM 23072 / IMI 49137</strain>
    </source>
</reference>
<name>A0A086T4V1_HAPC1</name>
<dbReference type="PANTHER" id="PTHR42840:SF5">
    <property type="entry name" value="NAD(P)-BINDING ROSSMANN-FOLD SUPERFAMILY PROTEIN"/>
    <property type="match status" value="1"/>
</dbReference>
<dbReference type="SUPFAM" id="SSF51735">
    <property type="entry name" value="NAD(P)-binding Rossmann-fold domains"/>
    <property type="match status" value="1"/>
</dbReference>
<evidence type="ECO:0000313" key="5">
    <source>
        <dbReference type="Proteomes" id="UP000029964"/>
    </source>
</evidence>
<organism evidence="4 5">
    <name type="scientific">Hapsidospora chrysogenum (strain ATCC 11550 / CBS 779.69 / DSM 880 / IAM 14645 / JCM 23072 / IMI 49137)</name>
    <name type="common">Acremonium chrysogenum</name>
    <dbReference type="NCBI Taxonomy" id="857340"/>
    <lineage>
        <taxon>Eukaryota</taxon>
        <taxon>Fungi</taxon>
        <taxon>Dikarya</taxon>
        <taxon>Ascomycota</taxon>
        <taxon>Pezizomycotina</taxon>
        <taxon>Sordariomycetes</taxon>
        <taxon>Hypocreomycetidae</taxon>
        <taxon>Hypocreales</taxon>
        <taxon>Bionectriaceae</taxon>
        <taxon>Hapsidospora</taxon>
    </lineage>
</organism>
<dbReference type="AlphaFoldDB" id="A0A086T4V1"/>
<dbReference type="SUPFAM" id="SSF55347">
    <property type="entry name" value="Glyceraldehyde-3-phosphate dehydrogenase-like, C-terminal domain"/>
    <property type="match status" value="1"/>
</dbReference>
<dbReference type="EMBL" id="JPKY01000049">
    <property type="protein sequence ID" value="KFH44383.1"/>
    <property type="molecule type" value="Genomic_DNA"/>
</dbReference>
<accession>A0A086T4V1</accession>
<dbReference type="Pfam" id="PF22725">
    <property type="entry name" value="GFO_IDH_MocA_C3"/>
    <property type="match status" value="1"/>
</dbReference>
<comment type="caution">
    <text evidence="4">The sequence shown here is derived from an EMBL/GenBank/DDBJ whole genome shotgun (WGS) entry which is preliminary data.</text>
</comment>
<evidence type="ECO:0008006" key="6">
    <source>
        <dbReference type="Google" id="ProtNLM"/>
    </source>
</evidence>
<sequence length="348" mass="37469">MAPIGIAIIGGGIFIKDHHLPAVFKCDTLSLKAIYSRSLKTAQETSKLVTGDAPDLYAGDAGSGRTYHDLLLREDVQAVIIALPIPSQPEYVEAALAAGKHVLAEKPIAGDVAAARKLLGYYRSVSSKNKATLAIAENHRFFPSFVYAAEQAASLGKLQHFSVKCFSLMAQDNKYFNTPWRTKPQYQGGFLLDGGVHHAAATRLFLHGDANGAHTVQAFTQQAQAHLPPIDTVSAIIKTRSGATGTYQHSAGSNVRAFEWDLGYEKGSVNVNGETVTVTPAGGEKTVKHFERTSGVEEEVAAWAQSLADGKPNPRQSPEEALADLEFLEKMFKSGDEKGSGQTYELQL</sequence>
<dbReference type="PANTHER" id="PTHR42840">
    <property type="entry name" value="NAD(P)-BINDING ROSSMANN-FOLD SUPERFAMILY PROTEIN-RELATED"/>
    <property type="match status" value="1"/>
</dbReference>
<dbReference type="InterPro" id="IPR055170">
    <property type="entry name" value="GFO_IDH_MocA-like_dom"/>
</dbReference>
<dbReference type="STRING" id="857340.A0A086T4V1"/>